<dbReference type="InterPro" id="IPR036390">
    <property type="entry name" value="WH_DNA-bd_sf"/>
</dbReference>
<dbReference type="Gene3D" id="1.10.10.10">
    <property type="entry name" value="Winged helix-like DNA-binding domain superfamily/Winged helix DNA-binding domain"/>
    <property type="match status" value="1"/>
</dbReference>
<dbReference type="EMBL" id="FZOS01000006">
    <property type="protein sequence ID" value="SNS40888.1"/>
    <property type="molecule type" value="Genomic_DNA"/>
</dbReference>
<dbReference type="InterPro" id="IPR005149">
    <property type="entry name" value="Tscrpt_reg_PadR_N"/>
</dbReference>
<proteinExistence type="predicted"/>
<keyword evidence="3" id="KW-1185">Reference proteome</keyword>
<accession>A0A239E9C7</accession>
<sequence>MRFGFHHHRHERGCGPRHGGMRGRGFAAMAWNMEEGEGGRRRRRVFDGGELRLVLLKLIADQPRHGYDLIRAIEELTGGAYAPSPGMVYPTVTLLADMDLIEETPGQGGRKAYAATDAGRAHLDAHKEDVEALFARLAALAEVRERTDAMPVKRAMHNLRNVLRYRLGGEDVSNETIHEVVALLDEAARKIERL</sequence>
<feature type="domain" description="Transcription regulator PadR N-terminal" evidence="1">
    <location>
        <begin position="55"/>
        <end position="124"/>
    </location>
</feature>
<reference evidence="3" key="1">
    <citation type="submission" date="2017-06" db="EMBL/GenBank/DDBJ databases">
        <authorList>
            <person name="Varghese N."/>
            <person name="Submissions S."/>
        </authorList>
    </citation>
    <scope>NUCLEOTIDE SEQUENCE [LARGE SCALE GENOMIC DNA]</scope>
    <source>
        <strain evidence="3">LNB2</strain>
    </source>
</reference>
<gene>
    <name evidence="2" type="ORF">SAMN06295912_10612</name>
</gene>
<dbReference type="OrthoDB" id="9814826at2"/>
<dbReference type="PANTHER" id="PTHR43252:SF7">
    <property type="entry name" value="TRANSCRIPTIONAL REGULATOR YQJI"/>
    <property type="match status" value="1"/>
</dbReference>
<evidence type="ECO:0000313" key="2">
    <source>
        <dbReference type="EMBL" id="SNS40888.1"/>
    </source>
</evidence>
<dbReference type="Proteomes" id="UP000198281">
    <property type="component" value="Unassembled WGS sequence"/>
</dbReference>
<dbReference type="AlphaFoldDB" id="A0A239E9C7"/>
<evidence type="ECO:0000313" key="3">
    <source>
        <dbReference type="Proteomes" id="UP000198281"/>
    </source>
</evidence>
<dbReference type="Pfam" id="PF03551">
    <property type="entry name" value="PadR"/>
    <property type="match status" value="1"/>
</dbReference>
<protein>
    <submittedName>
        <fullName evidence="2">Transcriptional regulator, PadR family</fullName>
    </submittedName>
</protein>
<dbReference type="RefSeq" id="WP_089218963.1">
    <property type="nucleotide sequence ID" value="NZ_FZOS01000006.1"/>
</dbReference>
<name>A0A239E9C7_9SPHN</name>
<evidence type="ECO:0000259" key="1">
    <source>
        <dbReference type="Pfam" id="PF03551"/>
    </source>
</evidence>
<organism evidence="2 3">
    <name type="scientific">Edaphosphingomonas laterariae</name>
    <dbReference type="NCBI Taxonomy" id="861865"/>
    <lineage>
        <taxon>Bacteria</taxon>
        <taxon>Pseudomonadati</taxon>
        <taxon>Pseudomonadota</taxon>
        <taxon>Alphaproteobacteria</taxon>
        <taxon>Sphingomonadales</taxon>
        <taxon>Rhizorhabdaceae</taxon>
        <taxon>Edaphosphingomonas</taxon>
    </lineage>
</organism>
<dbReference type="SUPFAM" id="SSF46785">
    <property type="entry name" value="Winged helix' DNA-binding domain"/>
    <property type="match status" value="1"/>
</dbReference>
<dbReference type="InterPro" id="IPR036388">
    <property type="entry name" value="WH-like_DNA-bd_sf"/>
</dbReference>
<dbReference type="PANTHER" id="PTHR43252">
    <property type="entry name" value="TRANSCRIPTIONAL REGULATOR YQJI"/>
    <property type="match status" value="1"/>
</dbReference>